<gene>
    <name evidence="2" type="ORF">AQUCO_00100815v1</name>
</gene>
<dbReference type="EMBL" id="KZ305018">
    <property type="protein sequence ID" value="PIA65573.1"/>
    <property type="molecule type" value="Genomic_DNA"/>
</dbReference>
<dbReference type="AlphaFoldDB" id="A0A2G5FC34"/>
<evidence type="ECO:0000313" key="3">
    <source>
        <dbReference type="Proteomes" id="UP000230069"/>
    </source>
</evidence>
<dbReference type="Proteomes" id="UP000230069">
    <property type="component" value="Unassembled WGS sequence"/>
</dbReference>
<feature type="compositionally biased region" description="Basic and acidic residues" evidence="1">
    <location>
        <begin position="72"/>
        <end position="84"/>
    </location>
</feature>
<accession>A0A2G5FC34</accession>
<keyword evidence="3" id="KW-1185">Reference proteome</keyword>
<feature type="compositionally biased region" description="Polar residues" evidence="1">
    <location>
        <begin position="10"/>
        <end position="21"/>
    </location>
</feature>
<dbReference type="InParanoid" id="A0A2G5FC34"/>
<feature type="region of interest" description="Disordered" evidence="1">
    <location>
        <begin position="67"/>
        <end position="90"/>
    </location>
</feature>
<evidence type="ECO:0000313" key="2">
    <source>
        <dbReference type="EMBL" id="PIA65573.1"/>
    </source>
</evidence>
<organism evidence="2 3">
    <name type="scientific">Aquilegia coerulea</name>
    <name type="common">Rocky mountain columbine</name>
    <dbReference type="NCBI Taxonomy" id="218851"/>
    <lineage>
        <taxon>Eukaryota</taxon>
        <taxon>Viridiplantae</taxon>
        <taxon>Streptophyta</taxon>
        <taxon>Embryophyta</taxon>
        <taxon>Tracheophyta</taxon>
        <taxon>Spermatophyta</taxon>
        <taxon>Magnoliopsida</taxon>
        <taxon>Ranunculales</taxon>
        <taxon>Ranunculaceae</taxon>
        <taxon>Thalictroideae</taxon>
        <taxon>Aquilegia</taxon>
    </lineage>
</organism>
<proteinExistence type="predicted"/>
<evidence type="ECO:0000256" key="1">
    <source>
        <dbReference type="SAM" id="MobiDB-lite"/>
    </source>
</evidence>
<dbReference type="OrthoDB" id="1933107at2759"/>
<protein>
    <submittedName>
        <fullName evidence="2">Uncharacterized protein</fullName>
    </submittedName>
</protein>
<sequence>MLTFEECLNPSPTSQDGPASPFQYSANVANVSSETRLIHFKALQSQVGQNISHQLFDEMKRLHVTFVPSNPRRQDGGAPDHQRPMDIQMI</sequence>
<name>A0A2G5FC34_AQUCA</name>
<dbReference type="STRING" id="218851.A0A2G5FC34"/>
<reference evidence="2 3" key="1">
    <citation type="submission" date="2017-09" db="EMBL/GenBank/DDBJ databases">
        <title>WGS assembly of Aquilegia coerulea Goldsmith.</title>
        <authorList>
            <person name="Hodges S."/>
            <person name="Kramer E."/>
            <person name="Nordborg M."/>
            <person name="Tomkins J."/>
            <person name="Borevitz J."/>
            <person name="Derieg N."/>
            <person name="Yan J."/>
            <person name="Mihaltcheva S."/>
            <person name="Hayes R.D."/>
            <person name="Rokhsar D."/>
        </authorList>
    </citation>
    <scope>NUCLEOTIDE SEQUENCE [LARGE SCALE GENOMIC DNA]</scope>
    <source>
        <strain evidence="3">cv. Goldsmith</strain>
    </source>
</reference>
<feature type="region of interest" description="Disordered" evidence="1">
    <location>
        <begin position="1"/>
        <end position="21"/>
    </location>
</feature>